<dbReference type="InterPro" id="IPR029057">
    <property type="entry name" value="PRTase-like"/>
</dbReference>
<organism evidence="5 6">
    <name type="scientific">Venatoribacter cucullus</name>
    <dbReference type="NCBI Taxonomy" id="2661630"/>
    <lineage>
        <taxon>Bacteria</taxon>
        <taxon>Pseudomonadati</taxon>
        <taxon>Pseudomonadota</taxon>
        <taxon>Gammaproteobacteria</taxon>
        <taxon>Oceanospirillales</taxon>
        <taxon>Oceanospirillaceae</taxon>
        <taxon>Venatoribacter</taxon>
    </lineage>
</organism>
<sequence length="255" mass="28590">MIKTNGYWSTVKNFLVYKLSEVAHWFTQQAECELCFAPAGPAGFLCPACFADLPMARAACSQCAEPLSQPGRCQHCLQQPPAFDYAFAAYLYRAPVSLWLQQYKDQRQLRWLPRLSWLMRQQMPAEDIINRIDAIAFVPSARGKLLRRGFNPAGLLARNMAKAMHKPLLSNALQRHYQPGTTEQDQRGLNRRQRRQNQQRSLHAGQLPLQGQHILLIEDVITTGATADAAARALKQQGAAIVGLWALARTPPKGS</sequence>
<dbReference type="EMBL" id="CP046056">
    <property type="protein sequence ID" value="QQD23447.1"/>
    <property type="molecule type" value="Genomic_DNA"/>
</dbReference>
<evidence type="ECO:0000259" key="4">
    <source>
        <dbReference type="Pfam" id="PF18912"/>
    </source>
</evidence>
<evidence type="ECO:0000256" key="1">
    <source>
        <dbReference type="ARBA" id="ARBA00008007"/>
    </source>
</evidence>
<dbReference type="PANTHER" id="PTHR47505">
    <property type="entry name" value="DNA UTILIZATION PROTEIN YHGH"/>
    <property type="match status" value="1"/>
</dbReference>
<feature type="region of interest" description="Disordered" evidence="2">
    <location>
        <begin position="175"/>
        <end position="204"/>
    </location>
</feature>
<dbReference type="SUPFAM" id="SSF53271">
    <property type="entry name" value="PRTase-like"/>
    <property type="match status" value="1"/>
</dbReference>
<evidence type="ECO:0000313" key="6">
    <source>
        <dbReference type="Proteomes" id="UP000596074"/>
    </source>
</evidence>
<accession>A0A9X7UTL8</accession>
<protein>
    <recommendedName>
        <fullName evidence="7">DNA utilization protein GntX</fullName>
    </recommendedName>
</protein>
<proteinExistence type="inferred from homology"/>
<dbReference type="PANTHER" id="PTHR47505:SF1">
    <property type="entry name" value="DNA UTILIZATION PROTEIN YHGH"/>
    <property type="match status" value="1"/>
</dbReference>
<feature type="domain" description="Double zinc ribbon" evidence="4">
    <location>
        <begin position="31"/>
        <end position="77"/>
    </location>
</feature>
<evidence type="ECO:0000259" key="3">
    <source>
        <dbReference type="Pfam" id="PF00156"/>
    </source>
</evidence>
<reference evidence="5 6" key="1">
    <citation type="submission" date="2019-11" db="EMBL/GenBank/DDBJ databases">
        <title>Venatorbacter sp. nov. a predator of Campylobacter and other Gram-negative bacteria.</title>
        <authorList>
            <person name="Saeedi A."/>
            <person name="Cummings N.J."/>
            <person name="Connerton I.F."/>
            <person name="Connerton P.L."/>
        </authorList>
    </citation>
    <scope>NUCLEOTIDE SEQUENCE [LARGE SCALE GENOMIC DNA]</scope>
    <source>
        <strain evidence="5">XL5</strain>
    </source>
</reference>
<keyword evidence="6" id="KW-1185">Reference proteome</keyword>
<dbReference type="Proteomes" id="UP000596074">
    <property type="component" value="Chromosome"/>
</dbReference>
<dbReference type="CDD" id="cd06223">
    <property type="entry name" value="PRTases_typeI"/>
    <property type="match status" value="1"/>
</dbReference>
<comment type="similarity">
    <text evidence="1">Belongs to the ComF/GntX family.</text>
</comment>
<feature type="domain" description="Phosphoribosyltransferase" evidence="3">
    <location>
        <begin position="146"/>
        <end position="250"/>
    </location>
</feature>
<dbReference type="Pfam" id="PF18912">
    <property type="entry name" value="DZR_2"/>
    <property type="match status" value="1"/>
</dbReference>
<dbReference type="KEGG" id="vcw:GJQ55_02640"/>
<evidence type="ECO:0000313" key="5">
    <source>
        <dbReference type="EMBL" id="QQD23447.1"/>
    </source>
</evidence>
<dbReference type="Gene3D" id="3.40.50.2020">
    <property type="match status" value="1"/>
</dbReference>
<dbReference type="Pfam" id="PF00156">
    <property type="entry name" value="Pribosyltran"/>
    <property type="match status" value="1"/>
</dbReference>
<dbReference type="InterPro" id="IPR000836">
    <property type="entry name" value="PRTase_dom"/>
</dbReference>
<gene>
    <name evidence="5" type="ORF">GJQ55_02640</name>
</gene>
<dbReference type="InterPro" id="IPR044005">
    <property type="entry name" value="DZR_2"/>
</dbReference>
<evidence type="ECO:0000256" key="2">
    <source>
        <dbReference type="SAM" id="MobiDB-lite"/>
    </source>
</evidence>
<dbReference type="InterPro" id="IPR051910">
    <property type="entry name" value="ComF/GntX_DNA_util-trans"/>
</dbReference>
<evidence type="ECO:0008006" key="7">
    <source>
        <dbReference type="Google" id="ProtNLM"/>
    </source>
</evidence>
<name>A0A9X7UTL8_9GAMM</name>
<dbReference type="RefSeq" id="WP_228345972.1">
    <property type="nucleotide sequence ID" value="NZ_CP046056.1"/>
</dbReference>
<dbReference type="AlphaFoldDB" id="A0A9X7UTL8"/>